<evidence type="ECO:0000313" key="2">
    <source>
        <dbReference type="EMBL" id="QJW98110.1"/>
    </source>
</evidence>
<gene>
    <name evidence="2" type="ORF">FTUN_5690</name>
</gene>
<reference evidence="3" key="1">
    <citation type="submission" date="2020-05" db="EMBL/GenBank/DDBJ databases">
        <title>Frigoriglobus tundricola gen. nov., sp. nov., a psychrotolerant cellulolytic planctomycete of the family Gemmataceae with two divergent copies of 16S rRNA gene.</title>
        <authorList>
            <person name="Kulichevskaya I.S."/>
            <person name="Ivanova A.A."/>
            <person name="Naumoff D.G."/>
            <person name="Beletsky A.V."/>
            <person name="Rijpstra W.I.C."/>
            <person name="Sinninghe Damste J.S."/>
            <person name="Mardanov A.V."/>
            <person name="Ravin N.V."/>
            <person name="Dedysh S.N."/>
        </authorList>
    </citation>
    <scope>NUCLEOTIDE SEQUENCE [LARGE SCALE GENOMIC DNA]</scope>
    <source>
        <strain evidence="3">PL17</strain>
    </source>
</reference>
<evidence type="ECO:0000256" key="1">
    <source>
        <dbReference type="SAM" id="Phobius"/>
    </source>
</evidence>
<sequence>MSDEATMRLRLQNVAAYRELCRGVRRSGRENVVFAFIMIGLAFYSFRPNAGGFATVVFLLYLALALAEFAVGLFKLLFPTAEGVLLDALVLLLFAGWNLGWQGLALVAGVQPNGVIIFIGLYMLLGTLNRFKSYLTLRRLFAERPSAEHIAWFDDLVFDIRASDPHIDPLALDLPTRPHWRAKLLGGTAFFVTVSGHSVWVAGPEDFTLKREAADHGTGQRRAFLSIHGEGYPEFELEDVSWTNYTKWIAAQFGDRV</sequence>
<organism evidence="2 3">
    <name type="scientific">Frigoriglobus tundricola</name>
    <dbReference type="NCBI Taxonomy" id="2774151"/>
    <lineage>
        <taxon>Bacteria</taxon>
        <taxon>Pseudomonadati</taxon>
        <taxon>Planctomycetota</taxon>
        <taxon>Planctomycetia</taxon>
        <taxon>Gemmatales</taxon>
        <taxon>Gemmataceae</taxon>
        <taxon>Frigoriglobus</taxon>
    </lineage>
</organism>
<keyword evidence="1" id="KW-1133">Transmembrane helix</keyword>
<evidence type="ECO:0000313" key="3">
    <source>
        <dbReference type="Proteomes" id="UP000503447"/>
    </source>
</evidence>
<keyword evidence="1" id="KW-0472">Membrane</keyword>
<dbReference type="RefSeq" id="WP_171473354.1">
    <property type="nucleotide sequence ID" value="NZ_CP053452.2"/>
</dbReference>
<dbReference type="AlphaFoldDB" id="A0A6M5YX74"/>
<name>A0A6M5YX74_9BACT</name>
<keyword evidence="3" id="KW-1185">Reference proteome</keyword>
<dbReference type="KEGG" id="ftj:FTUN_5690"/>
<protein>
    <submittedName>
        <fullName evidence="2">Uncharacterized protein</fullName>
    </submittedName>
</protein>
<proteinExistence type="predicted"/>
<feature type="transmembrane region" description="Helical" evidence="1">
    <location>
        <begin position="114"/>
        <end position="131"/>
    </location>
</feature>
<accession>A0A6M5YX74</accession>
<feature type="transmembrane region" description="Helical" evidence="1">
    <location>
        <begin position="28"/>
        <end position="46"/>
    </location>
</feature>
<dbReference type="Proteomes" id="UP000503447">
    <property type="component" value="Chromosome"/>
</dbReference>
<dbReference type="EMBL" id="CP053452">
    <property type="protein sequence ID" value="QJW98110.1"/>
    <property type="molecule type" value="Genomic_DNA"/>
</dbReference>
<keyword evidence="1" id="KW-0812">Transmembrane</keyword>
<feature type="transmembrane region" description="Helical" evidence="1">
    <location>
        <begin position="84"/>
        <end position="108"/>
    </location>
</feature>
<feature type="transmembrane region" description="Helical" evidence="1">
    <location>
        <begin position="52"/>
        <end position="77"/>
    </location>
</feature>